<dbReference type="Proteomes" id="UP000785679">
    <property type="component" value="Unassembled WGS sequence"/>
</dbReference>
<protein>
    <submittedName>
        <fullName evidence="2">Uncharacterized protein</fullName>
    </submittedName>
</protein>
<gene>
    <name evidence="2" type="ORF">FGO68_gene2602</name>
</gene>
<feature type="signal peptide" evidence="1">
    <location>
        <begin position="1"/>
        <end position="21"/>
    </location>
</feature>
<evidence type="ECO:0000313" key="3">
    <source>
        <dbReference type="Proteomes" id="UP000785679"/>
    </source>
</evidence>
<organism evidence="2 3">
    <name type="scientific">Halteria grandinella</name>
    <dbReference type="NCBI Taxonomy" id="5974"/>
    <lineage>
        <taxon>Eukaryota</taxon>
        <taxon>Sar</taxon>
        <taxon>Alveolata</taxon>
        <taxon>Ciliophora</taxon>
        <taxon>Intramacronucleata</taxon>
        <taxon>Spirotrichea</taxon>
        <taxon>Stichotrichia</taxon>
        <taxon>Sporadotrichida</taxon>
        <taxon>Halteriidae</taxon>
        <taxon>Halteria</taxon>
    </lineage>
</organism>
<evidence type="ECO:0000256" key="1">
    <source>
        <dbReference type="SAM" id="SignalP"/>
    </source>
</evidence>
<accession>A0A8J8T267</accession>
<feature type="chain" id="PRO_5035209864" evidence="1">
    <location>
        <begin position="22"/>
        <end position="231"/>
    </location>
</feature>
<dbReference type="EMBL" id="RRYP01008849">
    <property type="protein sequence ID" value="TNV79489.1"/>
    <property type="molecule type" value="Genomic_DNA"/>
</dbReference>
<name>A0A8J8T267_HALGN</name>
<reference evidence="2" key="1">
    <citation type="submission" date="2019-06" db="EMBL/GenBank/DDBJ databases">
        <authorList>
            <person name="Zheng W."/>
        </authorList>
    </citation>
    <scope>NUCLEOTIDE SEQUENCE</scope>
    <source>
        <strain evidence="2">QDHG01</strain>
    </source>
</reference>
<dbReference type="AlphaFoldDB" id="A0A8J8T267"/>
<keyword evidence="3" id="KW-1185">Reference proteome</keyword>
<keyword evidence="1" id="KW-0732">Signal</keyword>
<proteinExistence type="predicted"/>
<comment type="caution">
    <text evidence="2">The sequence shown here is derived from an EMBL/GenBank/DDBJ whole genome shotgun (WGS) entry which is preliminary data.</text>
</comment>
<sequence length="231" mass="26459">MRLKLYTALLLSLLCPSLASAESAEYTAKFTSANKYPIVTGMSSSTTYTIITDLLNINYEVQGDLYTGYETSLYEMDNPPQNVFLPTLYVEASAHSYFEVEIVGIAAFKIKVDMEGYRYNPVELQLVWKTNWPTDVVMFESDYLDKLCYGVGWSTRAMNARLSTEWRVQECQIGIIGAIVDFENDFSECEERRYVPVNPLFTFSIPQILNLRNVDRIGDYIDYTCLEVGYE</sequence>
<evidence type="ECO:0000313" key="2">
    <source>
        <dbReference type="EMBL" id="TNV79489.1"/>
    </source>
</evidence>